<keyword evidence="2" id="KW-1185">Reference proteome</keyword>
<proteinExistence type="predicted"/>
<evidence type="ECO:0000313" key="2">
    <source>
        <dbReference type="Proteomes" id="UP000292120"/>
    </source>
</evidence>
<dbReference type="OrthoDB" id="571920at2"/>
<dbReference type="RefSeq" id="WP_130968565.1">
    <property type="nucleotide sequence ID" value="NZ_SIXI01000005.1"/>
</dbReference>
<name>A0A4Q9H3J0_9BURK</name>
<dbReference type="AlphaFoldDB" id="A0A4Q9H3J0"/>
<dbReference type="Proteomes" id="UP000292120">
    <property type="component" value="Unassembled WGS sequence"/>
</dbReference>
<accession>A0A4Q9H3J0</accession>
<protein>
    <submittedName>
        <fullName evidence="1">Nitrogen fixation protein</fullName>
    </submittedName>
</protein>
<evidence type="ECO:0000313" key="1">
    <source>
        <dbReference type="EMBL" id="TBO29269.1"/>
    </source>
</evidence>
<sequence length="146" mass="15481">MTPTLCPSAPANAADAQVFAVIGGSPAMPEVQYLDQAVPLSAELVASVAPALPTEVFRLSGACAQGPDCWHFDEARSACRLAIRTVRLAPVAVHKPPRCAIRAQCQWWAQEGVSGCLRCPQVVTNDLAASALYRRVADPFNHDDAA</sequence>
<gene>
    <name evidence="1" type="ORF">EYS42_12720</name>
</gene>
<reference evidence="1 2" key="1">
    <citation type="submission" date="2019-02" db="EMBL/GenBank/DDBJ databases">
        <title>Aquabacterium sp. strain KMB7.</title>
        <authorList>
            <person name="Chen W.-M."/>
        </authorList>
    </citation>
    <scope>NUCLEOTIDE SEQUENCE [LARGE SCALE GENOMIC DNA]</scope>
    <source>
        <strain evidence="1 2">KMB7</strain>
    </source>
</reference>
<dbReference type="EMBL" id="SIXI01000005">
    <property type="protein sequence ID" value="TBO29269.1"/>
    <property type="molecule type" value="Genomic_DNA"/>
</dbReference>
<organism evidence="1 2">
    <name type="scientific">Aquabacterium lacunae</name>
    <dbReference type="NCBI Taxonomy" id="2528630"/>
    <lineage>
        <taxon>Bacteria</taxon>
        <taxon>Pseudomonadati</taxon>
        <taxon>Pseudomonadota</taxon>
        <taxon>Betaproteobacteria</taxon>
        <taxon>Burkholderiales</taxon>
        <taxon>Aquabacterium</taxon>
    </lineage>
</organism>
<comment type="caution">
    <text evidence="1">The sequence shown here is derived from an EMBL/GenBank/DDBJ whole genome shotgun (WGS) entry which is preliminary data.</text>
</comment>